<dbReference type="OrthoDB" id="414630at2759"/>
<accession>A0A812I5A7</accession>
<comment type="caution">
    <text evidence="1">The sequence shown here is derived from an EMBL/GenBank/DDBJ whole genome shotgun (WGS) entry which is preliminary data.</text>
</comment>
<reference evidence="1" key="1">
    <citation type="submission" date="2021-02" db="EMBL/GenBank/DDBJ databases">
        <authorList>
            <person name="Dougan E. K."/>
            <person name="Rhodes N."/>
            <person name="Thang M."/>
            <person name="Chan C."/>
        </authorList>
    </citation>
    <scope>NUCLEOTIDE SEQUENCE</scope>
</reference>
<protein>
    <submittedName>
        <fullName evidence="1">Uncharacterized protein</fullName>
    </submittedName>
</protein>
<sequence length="284" mass="31788">MPKRTLEGDAVVQDDVQSGCDEGNWFQAEKHRSEIRSFLRGPGNSERFAMIDLFGASGQMSKRWRKAGWDAFAYDIKTSKAHDVTSADGFWALCSAGKRLMTNGLIFGGPPCSLYVWISKSVHKRSEDNAFVGDTGLYKVRMSNRIVANMCVFLQELSECKDFYTVIEQPSSSAMFKMKVTSSLAKQLEMERVWTWMGLFGHELPKATILTGNLPSLPTLRRVLTNASRKQIKNRQKKTGGAKFYTRDADGKVTGNKSLQNTAAYTAEFCTAVYKAWAKDLKAN</sequence>
<dbReference type="Proteomes" id="UP000604046">
    <property type="component" value="Unassembled WGS sequence"/>
</dbReference>
<proteinExistence type="predicted"/>
<evidence type="ECO:0000313" key="2">
    <source>
        <dbReference type="Proteomes" id="UP000604046"/>
    </source>
</evidence>
<keyword evidence="2" id="KW-1185">Reference proteome</keyword>
<dbReference type="EMBL" id="CAJNDS010000176">
    <property type="protein sequence ID" value="CAE7022422.1"/>
    <property type="molecule type" value="Genomic_DNA"/>
</dbReference>
<gene>
    <name evidence="1" type="ORF">SNAT2548_LOCUS2925</name>
</gene>
<organism evidence="1 2">
    <name type="scientific">Symbiodinium natans</name>
    <dbReference type="NCBI Taxonomy" id="878477"/>
    <lineage>
        <taxon>Eukaryota</taxon>
        <taxon>Sar</taxon>
        <taxon>Alveolata</taxon>
        <taxon>Dinophyceae</taxon>
        <taxon>Suessiales</taxon>
        <taxon>Symbiodiniaceae</taxon>
        <taxon>Symbiodinium</taxon>
    </lineage>
</organism>
<dbReference type="AlphaFoldDB" id="A0A812I5A7"/>
<name>A0A812I5A7_9DINO</name>
<evidence type="ECO:0000313" key="1">
    <source>
        <dbReference type="EMBL" id="CAE7022422.1"/>
    </source>
</evidence>